<evidence type="ECO:0000256" key="1">
    <source>
        <dbReference type="SAM" id="MobiDB-lite"/>
    </source>
</evidence>
<dbReference type="EMBL" id="DTAI01000044">
    <property type="protein sequence ID" value="HGN36183.1"/>
    <property type="molecule type" value="Genomic_DNA"/>
</dbReference>
<evidence type="ECO:0000313" key="2">
    <source>
        <dbReference type="EMBL" id="HGN36183.1"/>
    </source>
</evidence>
<feature type="region of interest" description="Disordered" evidence="1">
    <location>
        <begin position="182"/>
        <end position="201"/>
    </location>
</feature>
<accession>A0A7J3I6A9</accession>
<name>A0A7J3I6A9_9CREN</name>
<dbReference type="AlphaFoldDB" id="A0A7J3I6A9"/>
<protein>
    <submittedName>
        <fullName evidence="2">Uncharacterized protein</fullName>
    </submittedName>
</protein>
<reference evidence="2" key="1">
    <citation type="journal article" date="2020" name="mSystems">
        <title>Genome- and Community-Level Interaction Insights into Carbon Utilization and Element Cycling Functions of Hydrothermarchaeota in Hydrothermal Sediment.</title>
        <authorList>
            <person name="Zhou Z."/>
            <person name="Liu Y."/>
            <person name="Xu W."/>
            <person name="Pan J."/>
            <person name="Luo Z.H."/>
            <person name="Li M."/>
        </authorList>
    </citation>
    <scope>NUCLEOTIDE SEQUENCE [LARGE SCALE GENOMIC DNA]</scope>
    <source>
        <strain evidence="2">SpSt-618</strain>
        <strain evidence="3">SpSt-657</strain>
    </source>
</reference>
<gene>
    <name evidence="2" type="ORF">ENT87_01330</name>
    <name evidence="3" type="ORF">ENU30_03585</name>
</gene>
<dbReference type="EMBL" id="DTBZ01000076">
    <property type="protein sequence ID" value="HGQ18049.1"/>
    <property type="molecule type" value="Genomic_DNA"/>
</dbReference>
<proteinExistence type="predicted"/>
<organism evidence="2">
    <name type="scientific">Ignisphaera aggregans</name>
    <dbReference type="NCBI Taxonomy" id="334771"/>
    <lineage>
        <taxon>Archaea</taxon>
        <taxon>Thermoproteota</taxon>
        <taxon>Thermoprotei</taxon>
        <taxon>Desulfurococcales</taxon>
        <taxon>Desulfurococcaceae</taxon>
        <taxon>Ignisphaera</taxon>
    </lineage>
</organism>
<evidence type="ECO:0000313" key="3">
    <source>
        <dbReference type="EMBL" id="HGQ18049.1"/>
    </source>
</evidence>
<comment type="caution">
    <text evidence="2">The sequence shown here is derived from an EMBL/GenBank/DDBJ whole genome shotgun (WGS) entry which is preliminary data.</text>
</comment>
<sequence>MSNGIGTVSIELYRLNEYSFPEVSISLYRFFKNLELEYDNVDRLVNDEDLYLSWIMSICSSENADLIKATFRLNGVTHTAMYPITKYRSSYDFYLPVPQLTRIKRIYLVYNDLSILNRIVLGAGIQDSNIVSYDLSNDQLYVSSSPVKLINRSSVKGIIVELEDLVTFVPLENMKRVEIVKRSRKRKRRARRSKKKGRRLA</sequence>